<dbReference type="InterPro" id="IPR005467">
    <property type="entry name" value="His_kinase_dom"/>
</dbReference>
<accession>A0ABT5ECS7</accession>
<evidence type="ECO:0000256" key="4">
    <source>
        <dbReference type="ARBA" id="ARBA00022741"/>
    </source>
</evidence>
<evidence type="ECO:0000256" key="2">
    <source>
        <dbReference type="ARBA" id="ARBA00012438"/>
    </source>
</evidence>
<dbReference type="Gene3D" id="3.30.565.10">
    <property type="entry name" value="Histidine kinase-like ATPase, C-terminal domain"/>
    <property type="match status" value="1"/>
</dbReference>
<gene>
    <name evidence="8" type="ORF">POL25_40505</name>
</gene>
<dbReference type="RefSeq" id="WP_272091780.1">
    <property type="nucleotide sequence ID" value="NZ_JAQNDL010000005.1"/>
</dbReference>
<keyword evidence="6" id="KW-0067">ATP-binding</keyword>
<keyword evidence="5 8" id="KW-0418">Kinase</keyword>
<dbReference type="PANTHER" id="PTHR44936:SF10">
    <property type="entry name" value="SENSOR PROTEIN RSTB"/>
    <property type="match status" value="1"/>
</dbReference>
<dbReference type="PROSITE" id="PS50109">
    <property type="entry name" value="HIS_KIN"/>
    <property type="match status" value="1"/>
</dbReference>
<dbReference type="SUPFAM" id="SSF55874">
    <property type="entry name" value="ATPase domain of HSP90 chaperone/DNA topoisomerase II/histidine kinase"/>
    <property type="match status" value="1"/>
</dbReference>
<dbReference type="Proteomes" id="UP001221686">
    <property type="component" value="Unassembled WGS sequence"/>
</dbReference>
<name>A0ABT5ECS7_9BACT</name>
<organism evidence="8 9">
    <name type="scientific">Nannocystis bainbridge</name>
    <dbReference type="NCBI Taxonomy" id="2995303"/>
    <lineage>
        <taxon>Bacteria</taxon>
        <taxon>Pseudomonadati</taxon>
        <taxon>Myxococcota</taxon>
        <taxon>Polyangia</taxon>
        <taxon>Nannocystales</taxon>
        <taxon>Nannocystaceae</taxon>
        <taxon>Nannocystis</taxon>
    </lineage>
</organism>
<dbReference type="InterPro" id="IPR003594">
    <property type="entry name" value="HATPase_dom"/>
</dbReference>
<comment type="caution">
    <text evidence="8">The sequence shown here is derived from an EMBL/GenBank/DDBJ whole genome shotgun (WGS) entry which is preliminary data.</text>
</comment>
<keyword evidence="4" id="KW-0547">Nucleotide-binding</keyword>
<keyword evidence="9" id="KW-1185">Reference proteome</keyword>
<evidence type="ECO:0000256" key="6">
    <source>
        <dbReference type="ARBA" id="ARBA00022840"/>
    </source>
</evidence>
<dbReference type="SMART" id="SM00387">
    <property type="entry name" value="HATPase_c"/>
    <property type="match status" value="1"/>
</dbReference>
<proteinExistence type="predicted"/>
<evidence type="ECO:0000313" key="8">
    <source>
        <dbReference type="EMBL" id="MDC0723238.1"/>
    </source>
</evidence>
<reference evidence="8 9" key="1">
    <citation type="submission" date="2022-11" db="EMBL/GenBank/DDBJ databases">
        <title>Minimal conservation of predation-associated metabolite biosynthetic gene clusters underscores biosynthetic potential of Myxococcota including descriptions for ten novel species: Archangium lansinium sp. nov., Myxococcus landrumus sp. nov., Nannocystis bai.</title>
        <authorList>
            <person name="Ahearne A."/>
            <person name="Stevens C."/>
            <person name="Dowd S."/>
        </authorList>
    </citation>
    <scope>NUCLEOTIDE SEQUENCE [LARGE SCALE GENOMIC DNA]</scope>
    <source>
        <strain evidence="8 9">BB15-2</strain>
    </source>
</reference>
<comment type="catalytic activity">
    <reaction evidence="1">
        <text>ATP + protein L-histidine = ADP + protein N-phospho-L-histidine.</text>
        <dbReference type="EC" id="2.7.13.3"/>
    </reaction>
</comment>
<evidence type="ECO:0000256" key="5">
    <source>
        <dbReference type="ARBA" id="ARBA00022777"/>
    </source>
</evidence>
<dbReference type="EMBL" id="JAQNDL010000005">
    <property type="protein sequence ID" value="MDC0723238.1"/>
    <property type="molecule type" value="Genomic_DNA"/>
</dbReference>
<protein>
    <recommendedName>
        <fullName evidence="2">histidine kinase</fullName>
        <ecNumber evidence="2">2.7.13.3</ecNumber>
    </recommendedName>
</protein>
<evidence type="ECO:0000259" key="7">
    <source>
        <dbReference type="PROSITE" id="PS50109"/>
    </source>
</evidence>
<dbReference type="InterPro" id="IPR004358">
    <property type="entry name" value="Sig_transdc_His_kin-like_C"/>
</dbReference>
<dbReference type="GO" id="GO:0016301">
    <property type="term" value="F:kinase activity"/>
    <property type="evidence" value="ECO:0007669"/>
    <property type="project" value="UniProtKB-KW"/>
</dbReference>
<dbReference type="PRINTS" id="PR00344">
    <property type="entry name" value="BCTRLSENSOR"/>
</dbReference>
<evidence type="ECO:0000256" key="3">
    <source>
        <dbReference type="ARBA" id="ARBA00022679"/>
    </source>
</evidence>
<feature type="domain" description="Histidine kinase" evidence="7">
    <location>
        <begin position="313"/>
        <end position="526"/>
    </location>
</feature>
<evidence type="ECO:0000256" key="1">
    <source>
        <dbReference type="ARBA" id="ARBA00000085"/>
    </source>
</evidence>
<dbReference type="EC" id="2.7.13.3" evidence="2"/>
<dbReference type="InterPro" id="IPR036890">
    <property type="entry name" value="HATPase_C_sf"/>
</dbReference>
<sequence>MFVEALRRHLELARRGLLTLRRFPTWLDPERREAWFLAIFEAEEASLAGREARWFEDALRPWDGEFKELLVECLLTGLADAALFVGEPDKDELLLERAVLSVLLRHQIVKRWDALSGGIRGRRSAEVAQEADARARAEHTDLRGVGVSRYADELQLARTVRGEVKLLAAGEVFLGLRGREAVRWLLALEVSSALGDHDRWRVSMSRAKALTESLVEFFEDGAPAPWPWDFFTRRLELEGLVEVEERRDEHGVFDWRCRVTPLGVELFGELDQPSGEALRSLARATLADEAHEALHGRPPAVSEAAELGRHTRMVAHELRNILVPVQLSLKQLRRLGGSEGFVADNAETLSVISGGLERALRFATETARMTSHGSSRDELFAVEAALRDAIAGVQSALRHPVEFEAAAGVERVYLRGRRDRFVLAVLNLLRNASQVGGAEVRILVQAEMLGRSGARLVVLVEDDGPGVPADQRAAIFADGVSFRAGGSGHGLALVREVIEVELRGSIHCEPSPRGGARFVLRLPIPLEGVT</sequence>
<evidence type="ECO:0000313" key="9">
    <source>
        <dbReference type="Proteomes" id="UP001221686"/>
    </source>
</evidence>
<dbReference type="InterPro" id="IPR050980">
    <property type="entry name" value="2C_sensor_his_kinase"/>
</dbReference>
<dbReference type="Pfam" id="PF02518">
    <property type="entry name" value="HATPase_c"/>
    <property type="match status" value="1"/>
</dbReference>
<keyword evidence="3" id="KW-0808">Transferase</keyword>
<dbReference type="PANTHER" id="PTHR44936">
    <property type="entry name" value="SENSOR PROTEIN CREC"/>
    <property type="match status" value="1"/>
</dbReference>